<evidence type="ECO:0000313" key="3">
    <source>
        <dbReference type="Proteomes" id="UP000549250"/>
    </source>
</evidence>
<dbReference type="InterPro" id="IPR002347">
    <property type="entry name" value="SDR_fam"/>
</dbReference>
<dbReference type="EMBL" id="JACHXI010000005">
    <property type="protein sequence ID" value="MBB3103105.1"/>
    <property type="molecule type" value="Genomic_DNA"/>
</dbReference>
<comment type="caution">
    <text evidence="2">The sequence shown here is derived from an EMBL/GenBank/DDBJ whole genome shotgun (WGS) entry which is preliminary data.</text>
</comment>
<dbReference type="PANTHER" id="PTHR43943:SF2">
    <property type="entry name" value="DEHYDROGENASE_REDUCTASE 4"/>
    <property type="match status" value="1"/>
</dbReference>
<evidence type="ECO:0000313" key="2">
    <source>
        <dbReference type="EMBL" id="MBB3103105.1"/>
    </source>
</evidence>
<dbReference type="PROSITE" id="PS00061">
    <property type="entry name" value="ADH_SHORT"/>
    <property type="match status" value="1"/>
</dbReference>
<organism evidence="2 3">
    <name type="scientific">Azomonas macrocytogenes</name>
    <name type="common">Azotobacter macrocytogenes</name>
    <dbReference type="NCBI Taxonomy" id="69962"/>
    <lineage>
        <taxon>Bacteria</taxon>
        <taxon>Pseudomonadati</taxon>
        <taxon>Pseudomonadota</taxon>
        <taxon>Gammaproteobacteria</taxon>
        <taxon>Pseudomonadales</taxon>
        <taxon>Pseudomonadaceae</taxon>
        <taxon>Azomonas</taxon>
    </lineage>
</organism>
<dbReference type="InterPro" id="IPR020904">
    <property type="entry name" value="Sc_DH/Rdtase_CS"/>
</dbReference>
<dbReference type="CDD" id="cd05233">
    <property type="entry name" value="SDR_c"/>
    <property type="match status" value="1"/>
</dbReference>
<dbReference type="PANTHER" id="PTHR43943">
    <property type="entry name" value="DEHYDROGENASE/REDUCTASE (SDR FAMILY) MEMBER 4"/>
    <property type="match status" value="1"/>
</dbReference>
<name>A0A839T5A8_AZOMA</name>
<evidence type="ECO:0000256" key="1">
    <source>
        <dbReference type="ARBA" id="ARBA00006484"/>
    </source>
</evidence>
<dbReference type="FunFam" id="3.40.50.720:FF:000084">
    <property type="entry name" value="Short-chain dehydrogenase reductase"/>
    <property type="match status" value="1"/>
</dbReference>
<dbReference type="RefSeq" id="WP_183166060.1">
    <property type="nucleotide sequence ID" value="NZ_JACHXI010000005.1"/>
</dbReference>
<dbReference type="Gene3D" id="3.40.50.720">
    <property type="entry name" value="NAD(P)-binding Rossmann-like Domain"/>
    <property type="match status" value="1"/>
</dbReference>
<keyword evidence="3" id="KW-1185">Reference proteome</keyword>
<dbReference type="PRINTS" id="PR00081">
    <property type="entry name" value="GDHRDH"/>
</dbReference>
<proteinExistence type="inferred from homology"/>
<dbReference type="Proteomes" id="UP000549250">
    <property type="component" value="Unassembled WGS sequence"/>
</dbReference>
<comment type="similarity">
    <text evidence="1">Belongs to the short-chain dehydrogenases/reductases (SDR) family.</text>
</comment>
<dbReference type="InterPro" id="IPR036291">
    <property type="entry name" value="NAD(P)-bd_dom_sf"/>
</dbReference>
<accession>A0A839T5A8</accession>
<gene>
    <name evidence="2" type="ORF">FHR87_001500</name>
</gene>
<dbReference type="Pfam" id="PF13561">
    <property type="entry name" value="adh_short_C2"/>
    <property type="match status" value="1"/>
</dbReference>
<sequence length="245" mass="25505">MKRFVGKTILVTGATSGIGLAGAKHIVEEGGNVLATGMNPSHIEAAQKLLNGAKIIRNDAGDPEAVHALIEETQAMGGLDGLWLNAGYAGIGAIEETTADFFDRMMATNVRGPLLQLAGLSPLLKKGASVVLTASTSAYEHAPMASVYAATKGAMISMARCIAAGLAPRGIRVNVLVPGPIDTNFRTFMSDDLRHEFESEVISRVPLSRSGTTEEAAAVALFLLSDAASYVTGSQYAVDGGLTMR</sequence>
<dbReference type="AlphaFoldDB" id="A0A839T5A8"/>
<reference evidence="2 3" key="1">
    <citation type="submission" date="2020-08" db="EMBL/GenBank/DDBJ databases">
        <title>Genomic Encyclopedia of Type Strains, Phase III (KMG-III): the genomes of soil and plant-associated and newly described type strains.</title>
        <authorList>
            <person name="Whitman W."/>
        </authorList>
    </citation>
    <scope>NUCLEOTIDE SEQUENCE [LARGE SCALE GENOMIC DNA]</scope>
    <source>
        <strain evidence="2 3">CECT 4462</strain>
    </source>
</reference>
<dbReference type="SUPFAM" id="SSF51735">
    <property type="entry name" value="NAD(P)-binding Rossmann-fold domains"/>
    <property type="match status" value="1"/>
</dbReference>
<protein>
    <submittedName>
        <fullName evidence="2">NAD(P)-dependent dehydrogenase (Short-subunit alcohol dehydrogenase family)</fullName>
    </submittedName>
</protein>